<protein>
    <submittedName>
        <fullName evidence="2">Uncharacterized protein</fullName>
    </submittedName>
</protein>
<comment type="caution">
    <text evidence="2">The sequence shown here is derived from an EMBL/GenBank/DDBJ whole genome shotgun (WGS) entry which is preliminary data.</text>
</comment>
<feature type="compositionally biased region" description="Polar residues" evidence="1">
    <location>
        <begin position="1"/>
        <end position="10"/>
    </location>
</feature>
<gene>
    <name evidence="2" type="ORF">COCSUDRAFT_61236</name>
</gene>
<dbReference type="AlphaFoldDB" id="I0Z2W1"/>
<evidence type="ECO:0000256" key="1">
    <source>
        <dbReference type="SAM" id="MobiDB-lite"/>
    </source>
</evidence>
<feature type="region of interest" description="Disordered" evidence="1">
    <location>
        <begin position="210"/>
        <end position="260"/>
    </location>
</feature>
<dbReference type="GeneID" id="17043001"/>
<keyword evidence="3" id="KW-1185">Reference proteome</keyword>
<evidence type="ECO:0000313" key="2">
    <source>
        <dbReference type="EMBL" id="EIE24980.1"/>
    </source>
</evidence>
<dbReference type="RefSeq" id="XP_005649524.1">
    <property type="nucleotide sequence ID" value="XM_005649467.1"/>
</dbReference>
<feature type="region of interest" description="Disordered" evidence="1">
    <location>
        <begin position="1"/>
        <end position="179"/>
    </location>
</feature>
<reference evidence="2 3" key="1">
    <citation type="journal article" date="2012" name="Genome Biol.">
        <title>The genome of the polar eukaryotic microalga coccomyxa subellipsoidea reveals traits of cold adaptation.</title>
        <authorList>
            <person name="Blanc G."/>
            <person name="Agarkova I."/>
            <person name="Grimwood J."/>
            <person name="Kuo A."/>
            <person name="Brueggeman A."/>
            <person name="Dunigan D."/>
            <person name="Gurnon J."/>
            <person name="Ladunga I."/>
            <person name="Lindquist E."/>
            <person name="Lucas S."/>
            <person name="Pangilinan J."/>
            <person name="Proschold T."/>
            <person name="Salamov A."/>
            <person name="Schmutz J."/>
            <person name="Weeks D."/>
            <person name="Yamada T."/>
            <person name="Claverie J.M."/>
            <person name="Grigoriev I."/>
            <person name="Van Etten J."/>
            <person name="Lomsadze A."/>
            <person name="Borodovsky M."/>
        </authorList>
    </citation>
    <scope>NUCLEOTIDE SEQUENCE [LARGE SCALE GENOMIC DNA]</scope>
    <source>
        <strain evidence="2 3">C-169</strain>
    </source>
</reference>
<name>I0Z2W1_COCSC</name>
<proteinExistence type="predicted"/>
<evidence type="ECO:0000313" key="3">
    <source>
        <dbReference type="Proteomes" id="UP000007264"/>
    </source>
</evidence>
<dbReference type="EMBL" id="AGSI01000004">
    <property type="protein sequence ID" value="EIE24980.1"/>
    <property type="molecule type" value="Genomic_DNA"/>
</dbReference>
<dbReference type="OrthoDB" id="10508255at2759"/>
<accession>I0Z2W1</accession>
<feature type="compositionally biased region" description="Polar residues" evidence="1">
    <location>
        <begin position="213"/>
        <end position="240"/>
    </location>
</feature>
<dbReference type="Proteomes" id="UP000007264">
    <property type="component" value="Unassembled WGS sequence"/>
</dbReference>
<dbReference type="KEGG" id="csl:COCSUDRAFT_61236"/>
<organism evidence="2 3">
    <name type="scientific">Coccomyxa subellipsoidea (strain C-169)</name>
    <name type="common">Green microalga</name>
    <dbReference type="NCBI Taxonomy" id="574566"/>
    <lineage>
        <taxon>Eukaryota</taxon>
        <taxon>Viridiplantae</taxon>
        <taxon>Chlorophyta</taxon>
        <taxon>core chlorophytes</taxon>
        <taxon>Trebouxiophyceae</taxon>
        <taxon>Trebouxiophyceae incertae sedis</taxon>
        <taxon>Coccomyxaceae</taxon>
        <taxon>Coccomyxa</taxon>
        <taxon>Coccomyxa subellipsoidea</taxon>
    </lineage>
</organism>
<sequence>MPEIKTSNPGTLGALESFTPSPPRLSVLPAADRWGDSKIPRSPLAKSPAASSTNGFGANAGSAKGNSPSKLPSPGAIPPSPKRVMTPGASSLNRSASPLGESRIPKPRAGAQASGTAAPETRKQRYVPRATPERSSQSGSSSGGRSGGRPRSAKPKPKLTDLEKGWVGNDVPIEDNAEDGTFAGDEALKVAEELSAPSETKAGVMGVAESGLTKPNQEGNTTNLEANASSSKVDACTQVTPKLGDMTNGPAEQNSPAQKAQACACCDIM</sequence>